<evidence type="ECO:0000256" key="1">
    <source>
        <dbReference type="SAM" id="Phobius"/>
    </source>
</evidence>
<keyword evidence="1" id="KW-0812">Transmembrane</keyword>
<accession>A0A0A9GMM2</accession>
<organism evidence="2">
    <name type="scientific">Arundo donax</name>
    <name type="common">Giant reed</name>
    <name type="synonym">Donax arundinaceus</name>
    <dbReference type="NCBI Taxonomy" id="35708"/>
    <lineage>
        <taxon>Eukaryota</taxon>
        <taxon>Viridiplantae</taxon>
        <taxon>Streptophyta</taxon>
        <taxon>Embryophyta</taxon>
        <taxon>Tracheophyta</taxon>
        <taxon>Spermatophyta</taxon>
        <taxon>Magnoliopsida</taxon>
        <taxon>Liliopsida</taxon>
        <taxon>Poales</taxon>
        <taxon>Poaceae</taxon>
        <taxon>PACMAD clade</taxon>
        <taxon>Arundinoideae</taxon>
        <taxon>Arundineae</taxon>
        <taxon>Arundo</taxon>
    </lineage>
</organism>
<dbReference type="EMBL" id="GBRH01173277">
    <property type="protein sequence ID" value="JAE24619.1"/>
    <property type="molecule type" value="Transcribed_RNA"/>
</dbReference>
<reference evidence="2" key="2">
    <citation type="journal article" date="2015" name="Data Brief">
        <title>Shoot transcriptome of the giant reed, Arundo donax.</title>
        <authorList>
            <person name="Barrero R.A."/>
            <person name="Guerrero F.D."/>
            <person name="Moolhuijzen P."/>
            <person name="Goolsby J.A."/>
            <person name="Tidwell J."/>
            <person name="Bellgard S.E."/>
            <person name="Bellgard M.I."/>
        </authorList>
    </citation>
    <scope>NUCLEOTIDE SEQUENCE</scope>
    <source>
        <tissue evidence="2">Shoot tissue taken approximately 20 cm above the soil surface</tissue>
    </source>
</reference>
<protein>
    <submittedName>
        <fullName evidence="2">Uncharacterized protein</fullName>
    </submittedName>
</protein>
<name>A0A0A9GMM2_ARUDO</name>
<proteinExistence type="predicted"/>
<sequence>MSKKFLWLVILGRYKYSYMTFFHFYFSSSALPKSNILLIFTISDNFRYT</sequence>
<dbReference type="AlphaFoldDB" id="A0A0A9GMM2"/>
<evidence type="ECO:0000313" key="2">
    <source>
        <dbReference type="EMBL" id="JAE24619.1"/>
    </source>
</evidence>
<reference evidence="2" key="1">
    <citation type="submission" date="2014-09" db="EMBL/GenBank/DDBJ databases">
        <authorList>
            <person name="Magalhaes I.L.F."/>
            <person name="Oliveira U."/>
            <person name="Santos F.R."/>
            <person name="Vidigal T.H.D.A."/>
            <person name="Brescovit A.D."/>
            <person name="Santos A.J."/>
        </authorList>
    </citation>
    <scope>NUCLEOTIDE SEQUENCE</scope>
    <source>
        <tissue evidence="2">Shoot tissue taken approximately 20 cm above the soil surface</tissue>
    </source>
</reference>
<keyword evidence="1" id="KW-1133">Transmembrane helix</keyword>
<keyword evidence="1" id="KW-0472">Membrane</keyword>
<feature type="transmembrane region" description="Helical" evidence="1">
    <location>
        <begin position="21"/>
        <end position="42"/>
    </location>
</feature>